<proteinExistence type="predicted"/>
<dbReference type="Proteomes" id="UP000244722">
    <property type="component" value="Unassembled WGS sequence"/>
</dbReference>
<accession>A0A2T6Z9P5</accession>
<protein>
    <submittedName>
        <fullName evidence="2">Uncharacterized protein</fullName>
    </submittedName>
</protein>
<reference evidence="2 3" key="1">
    <citation type="submission" date="2017-04" db="EMBL/GenBank/DDBJ databases">
        <title>Draft genome sequence of Tuber borchii Vittad., a whitish edible truffle.</title>
        <authorList>
            <consortium name="DOE Joint Genome Institute"/>
            <person name="Murat C."/>
            <person name="Kuo A."/>
            <person name="Barry K.W."/>
            <person name="Clum A."/>
            <person name="Dockter R.B."/>
            <person name="Fauchery L."/>
            <person name="Iotti M."/>
            <person name="Kohler A."/>
            <person name="Labutti K."/>
            <person name="Lindquist E.A."/>
            <person name="Lipzen A."/>
            <person name="Ohm R.A."/>
            <person name="Wang M."/>
            <person name="Grigoriev I.V."/>
            <person name="Zambonelli A."/>
            <person name="Martin F.M."/>
        </authorList>
    </citation>
    <scope>NUCLEOTIDE SEQUENCE [LARGE SCALE GENOMIC DNA]</scope>
    <source>
        <strain evidence="2 3">Tbo3840</strain>
    </source>
</reference>
<feature type="region of interest" description="Disordered" evidence="1">
    <location>
        <begin position="22"/>
        <end position="77"/>
    </location>
</feature>
<dbReference type="AlphaFoldDB" id="A0A2T6Z9P5"/>
<sequence>MRNIVTNGRVAVAHQLMLMDDDGESDPVLNQSDSEHEEISIPVAGKEVKRTNPPTGPRRGNSFRPVPTHRISKQGSATTRLRPLANLDNISKGNRHVRENAHPIGASVIVVTETNPEQVEDVAHEDSESSMDAVIAQQSPLVTSDPKSMIPLLIIPGTPIALEEVEHQSTIISDPNQDTRIGQDDVQRDGTTAGEIVLASGTTDNMPLVQVPRSPTVVGGEASSSSGDEKVHQTT</sequence>
<comment type="caution">
    <text evidence="2">The sequence shown here is derived from an EMBL/GenBank/DDBJ whole genome shotgun (WGS) entry which is preliminary data.</text>
</comment>
<dbReference type="EMBL" id="NESQ01000649">
    <property type="protein sequence ID" value="PUU72220.1"/>
    <property type="molecule type" value="Genomic_DNA"/>
</dbReference>
<name>A0A2T6Z9P5_TUBBO</name>
<keyword evidence="3" id="KW-1185">Reference proteome</keyword>
<evidence type="ECO:0000256" key="1">
    <source>
        <dbReference type="SAM" id="MobiDB-lite"/>
    </source>
</evidence>
<feature type="region of interest" description="Disordered" evidence="1">
    <location>
        <begin position="201"/>
        <end position="235"/>
    </location>
</feature>
<evidence type="ECO:0000313" key="3">
    <source>
        <dbReference type="Proteomes" id="UP000244722"/>
    </source>
</evidence>
<organism evidence="2 3">
    <name type="scientific">Tuber borchii</name>
    <name type="common">White truffle</name>
    <dbReference type="NCBI Taxonomy" id="42251"/>
    <lineage>
        <taxon>Eukaryota</taxon>
        <taxon>Fungi</taxon>
        <taxon>Dikarya</taxon>
        <taxon>Ascomycota</taxon>
        <taxon>Pezizomycotina</taxon>
        <taxon>Pezizomycetes</taxon>
        <taxon>Pezizales</taxon>
        <taxon>Tuberaceae</taxon>
        <taxon>Tuber</taxon>
    </lineage>
</organism>
<evidence type="ECO:0000313" key="2">
    <source>
        <dbReference type="EMBL" id="PUU72220.1"/>
    </source>
</evidence>
<gene>
    <name evidence="2" type="ORF">B9Z19DRAFT_1138633</name>
</gene>